<name>A0A9K3D5R8_9EUKA</name>
<feature type="non-terminal residue" evidence="2">
    <location>
        <position position="1"/>
    </location>
</feature>
<reference evidence="2 3" key="1">
    <citation type="journal article" date="2018" name="PLoS ONE">
        <title>The draft genome of Kipferlia bialata reveals reductive genome evolution in fornicate parasites.</title>
        <authorList>
            <person name="Tanifuji G."/>
            <person name="Takabayashi S."/>
            <person name="Kume K."/>
            <person name="Takagi M."/>
            <person name="Nakayama T."/>
            <person name="Kamikawa R."/>
            <person name="Inagaki Y."/>
            <person name="Hashimoto T."/>
        </authorList>
    </citation>
    <scope>NUCLEOTIDE SEQUENCE [LARGE SCALE GENOMIC DNA]</scope>
    <source>
        <strain evidence="2">NY0173</strain>
    </source>
</reference>
<keyword evidence="3" id="KW-1185">Reference proteome</keyword>
<keyword evidence="1" id="KW-0812">Transmembrane</keyword>
<comment type="caution">
    <text evidence="2">The sequence shown here is derived from an EMBL/GenBank/DDBJ whole genome shotgun (WGS) entry which is preliminary data.</text>
</comment>
<protein>
    <submittedName>
        <fullName evidence="2">Uncharacterized protein</fullName>
    </submittedName>
</protein>
<evidence type="ECO:0000313" key="2">
    <source>
        <dbReference type="EMBL" id="GIQ89628.1"/>
    </source>
</evidence>
<gene>
    <name evidence="2" type="ORF">KIPB_012141</name>
</gene>
<keyword evidence="1" id="KW-1133">Transmembrane helix</keyword>
<evidence type="ECO:0000256" key="1">
    <source>
        <dbReference type="SAM" id="Phobius"/>
    </source>
</evidence>
<dbReference type="AlphaFoldDB" id="A0A9K3D5R8"/>
<dbReference type="EMBL" id="BDIP01005249">
    <property type="protein sequence ID" value="GIQ89628.1"/>
    <property type="molecule type" value="Genomic_DNA"/>
</dbReference>
<organism evidence="2 3">
    <name type="scientific">Kipferlia bialata</name>
    <dbReference type="NCBI Taxonomy" id="797122"/>
    <lineage>
        <taxon>Eukaryota</taxon>
        <taxon>Metamonada</taxon>
        <taxon>Carpediemonas-like organisms</taxon>
        <taxon>Kipferlia</taxon>
    </lineage>
</organism>
<evidence type="ECO:0000313" key="3">
    <source>
        <dbReference type="Proteomes" id="UP000265618"/>
    </source>
</evidence>
<feature type="transmembrane region" description="Helical" evidence="1">
    <location>
        <begin position="41"/>
        <end position="61"/>
    </location>
</feature>
<dbReference type="Proteomes" id="UP000265618">
    <property type="component" value="Unassembled WGS sequence"/>
</dbReference>
<keyword evidence="1" id="KW-0472">Membrane</keyword>
<accession>A0A9K3D5R8</accession>
<proteinExistence type="predicted"/>
<feature type="transmembrane region" description="Helical" evidence="1">
    <location>
        <begin position="12"/>
        <end position="35"/>
    </location>
</feature>
<sequence>MGGGNAAAGTCFMCVFFTLFFGFLVFFIAMAISAMASAGPIMLIFVFAALGMMVCAGATIYKTVKNQREAAARALAAQGAAAEEAGVAPGGVPVSVGANFAQPGPDGMPPSGAYPMPPSTSGYPMPPDGQAQMGPAAPATSLYGTAPAVAPVVSPVVAPAAAPVAPSVTPYDYGVTPAPASLSYTPPMDAVGGNPYNDVPSYNPDAVPIPP</sequence>